<dbReference type="PANTHER" id="PTHR22807">
    <property type="entry name" value="NOP2 YEAST -RELATED NOL1/NOP2/FMU SUN DOMAIN-CONTAINING"/>
    <property type="match status" value="1"/>
</dbReference>
<evidence type="ECO:0000313" key="7">
    <source>
        <dbReference type="EMBL" id="QNP30560.1"/>
    </source>
</evidence>
<dbReference type="InterPro" id="IPR001678">
    <property type="entry name" value="MeTrfase_RsmB-F_NOP2_dom"/>
</dbReference>
<dbReference type="RefSeq" id="WP_187706931.1">
    <property type="nucleotide sequence ID" value="NZ_CP060822.1"/>
</dbReference>
<dbReference type="Proteomes" id="UP000516013">
    <property type="component" value="Chromosome"/>
</dbReference>
<comment type="similarity">
    <text evidence="5">Belongs to the class I-like SAM-binding methyltransferase superfamily. RsmB/NOP family.</text>
</comment>
<evidence type="ECO:0000256" key="3">
    <source>
        <dbReference type="ARBA" id="ARBA00022691"/>
    </source>
</evidence>
<sequence length="329" mass="36719">MEQPSNLLLKLAHRLFDNPDEEAKFIAALVHPQPFSPSILWCQNLPETPPFTTETPTSWQPKFVDRLQVGERPGQHALHQAGAFYCLDFSSIFAASVLLTIKQPIPLVLDVCAAPGGKSIFAWKALQPDLIFSNELIGKRLGMLISNLKRCQIQPGCVLNRDTSVLAQMLKQSMSLVIVDAPCSGQSLLAKREKAPGCFHQTVINKNANRQKRIIANSAGIVAPQGYLVYMTCTYSPEENEQVCTWFLERFPQFKPVEVSPLSPYRSNLTTIPCYRMFPQEGLGAGAFTVLFKNMTEGNPTQLIRDEILCSGVWYQHKNSFMSGSHNFS</sequence>
<gene>
    <name evidence="7" type="ORF">IAR63_05935</name>
</gene>
<dbReference type="InterPro" id="IPR049560">
    <property type="entry name" value="MeTrfase_RsmB-F_NOP2_cat"/>
</dbReference>
<protein>
    <submittedName>
        <fullName evidence="7">RsmB/NOP family class I SAM-dependent RNA methyltransferase</fullName>
    </submittedName>
</protein>
<evidence type="ECO:0000256" key="2">
    <source>
        <dbReference type="ARBA" id="ARBA00022679"/>
    </source>
</evidence>
<dbReference type="PRINTS" id="PR02008">
    <property type="entry name" value="RCMTFAMILY"/>
</dbReference>
<dbReference type="GO" id="GO:0003723">
    <property type="term" value="F:RNA binding"/>
    <property type="evidence" value="ECO:0007669"/>
    <property type="project" value="UniProtKB-UniRule"/>
</dbReference>
<feature type="active site" description="Nucleophile" evidence="5">
    <location>
        <position position="233"/>
    </location>
</feature>
<dbReference type="PANTHER" id="PTHR22807:SF30">
    <property type="entry name" value="28S RRNA (CYTOSINE(4447)-C(5))-METHYLTRANSFERASE-RELATED"/>
    <property type="match status" value="1"/>
</dbReference>
<dbReference type="InterPro" id="IPR023267">
    <property type="entry name" value="RCMT"/>
</dbReference>
<dbReference type="GO" id="GO:0008173">
    <property type="term" value="F:RNA methyltransferase activity"/>
    <property type="evidence" value="ECO:0007669"/>
    <property type="project" value="InterPro"/>
</dbReference>
<dbReference type="SUPFAM" id="SSF53335">
    <property type="entry name" value="S-adenosyl-L-methionine-dependent methyltransferases"/>
    <property type="match status" value="1"/>
</dbReference>
<dbReference type="KEGG" id="ccur:IAR63_05935"/>
<dbReference type="GO" id="GO:0001510">
    <property type="term" value="P:RNA methylation"/>
    <property type="evidence" value="ECO:0007669"/>
    <property type="project" value="InterPro"/>
</dbReference>
<keyword evidence="4 5" id="KW-0694">RNA-binding</keyword>
<feature type="binding site" evidence="5">
    <location>
        <begin position="112"/>
        <end position="118"/>
    </location>
    <ligand>
        <name>S-adenosyl-L-methionine</name>
        <dbReference type="ChEBI" id="CHEBI:59789"/>
    </ligand>
</feature>
<dbReference type="PROSITE" id="PS51686">
    <property type="entry name" value="SAM_MT_RSMB_NOP"/>
    <property type="match status" value="1"/>
</dbReference>
<dbReference type="InterPro" id="IPR029063">
    <property type="entry name" value="SAM-dependent_MTases_sf"/>
</dbReference>
<feature type="binding site" evidence="5">
    <location>
        <position position="135"/>
    </location>
    <ligand>
        <name>S-adenosyl-L-methionine</name>
        <dbReference type="ChEBI" id="CHEBI:59789"/>
    </ligand>
</feature>
<keyword evidence="8" id="KW-1185">Reference proteome</keyword>
<feature type="domain" description="SAM-dependent MTase RsmB/NOP-type" evidence="6">
    <location>
        <begin position="11"/>
        <end position="295"/>
    </location>
</feature>
<dbReference type="Gene3D" id="3.40.50.150">
    <property type="entry name" value="Vaccinia Virus protein VP39"/>
    <property type="match status" value="1"/>
</dbReference>
<evidence type="ECO:0000313" key="8">
    <source>
        <dbReference type="Proteomes" id="UP000516013"/>
    </source>
</evidence>
<dbReference type="Pfam" id="PF01189">
    <property type="entry name" value="Methyltr_RsmB-F"/>
    <property type="match status" value="1"/>
</dbReference>
<proteinExistence type="inferred from homology"/>
<dbReference type="AlphaFoldDB" id="A0A7H0F3E4"/>
<feature type="binding site" evidence="5">
    <location>
        <position position="180"/>
    </location>
    <ligand>
        <name>S-adenosyl-L-methionine</name>
        <dbReference type="ChEBI" id="CHEBI:59789"/>
    </ligand>
</feature>
<accession>A0A7H0F3E4</accession>
<name>A0A7H0F3E4_9CYAN</name>
<keyword evidence="3 5" id="KW-0949">S-adenosyl-L-methionine</keyword>
<evidence type="ECO:0000256" key="4">
    <source>
        <dbReference type="ARBA" id="ARBA00022884"/>
    </source>
</evidence>
<evidence type="ECO:0000259" key="6">
    <source>
        <dbReference type="PROSITE" id="PS51686"/>
    </source>
</evidence>
<organism evidence="7 8">
    <name type="scientific">Cylindrospermopsis curvispora GIHE-G1</name>
    <dbReference type="NCBI Taxonomy" id="2666332"/>
    <lineage>
        <taxon>Bacteria</taxon>
        <taxon>Bacillati</taxon>
        <taxon>Cyanobacteriota</taxon>
        <taxon>Cyanophyceae</taxon>
        <taxon>Nostocales</taxon>
        <taxon>Aphanizomenonaceae</taxon>
        <taxon>Cylindrospermopsis</taxon>
    </lineage>
</organism>
<dbReference type="EMBL" id="CP060822">
    <property type="protein sequence ID" value="QNP30560.1"/>
    <property type="molecule type" value="Genomic_DNA"/>
</dbReference>
<keyword evidence="1 5" id="KW-0489">Methyltransferase</keyword>
<keyword evidence="2 5" id="KW-0808">Transferase</keyword>
<feature type="binding site" evidence="5">
    <location>
        <position position="162"/>
    </location>
    <ligand>
        <name>S-adenosyl-L-methionine</name>
        <dbReference type="ChEBI" id="CHEBI:59789"/>
    </ligand>
</feature>
<evidence type="ECO:0000256" key="5">
    <source>
        <dbReference type="PROSITE-ProRule" id="PRU01023"/>
    </source>
</evidence>
<reference evidence="7 8" key="1">
    <citation type="submission" date="2020-08" db="EMBL/GenBank/DDBJ databases">
        <title>Complete genome sequence of Raphidiopsis curvispora isolated from drinking water reservoir in South Korea.</title>
        <authorList>
            <person name="Jeong J."/>
        </authorList>
    </citation>
    <scope>NUCLEOTIDE SEQUENCE [LARGE SCALE GENOMIC DNA]</scope>
    <source>
        <strain evidence="7 8">GIHE-G1</strain>
    </source>
</reference>
<evidence type="ECO:0000256" key="1">
    <source>
        <dbReference type="ARBA" id="ARBA00022603"/>
    </source>
</evidence>